<feature type="transmembrane region" description="Helical" evidence="8">
    <location>
        <begin position="144"/>
        <end position="165"/>
    </location>
</feature>
<evidence type="ECO:0000313" key="9">
    <source>
        <dbReference type="EMBL" id="QIZ09184.1"/>
    </source>
</evidence>
<feature type="transmembrane region" description="Helical" evidence="8">
    <location>
        <begin position="270"/>
        <end position="289"/>
    </location>
</feature>
<reference evidence="9 10" key="2">
    <citation type="submission" date="2020-04" db="EMBL/GenBank/DDBJ databases">
        <authorList>
            <person name="Fomenkov A."/>
            <person name="Anton B.P."/>
            <person name="Roberts R.J."/>
        </authorList>
    </citation>
    <scope>NUCLEOTIDE SEQUENCE [LARGE SCALE GENOMIC DNA]</scope>
    <source>
        <strain evidence="9 10">S2</strain>
    </source>
</reference>
<evidence type="ECO:0000313" key="10">
    <source>
        <dbReference type="Proteomes" id="UP000501868"/>
    </source>
</evidence>
<dbReference type="Pfam" id="PF03845">
    <property type="entry name" value="Spore_permease"/>
    <property type="match status" value="1"/>
</dbReference>
<evidence type="ECO:0000256" key="7">
    <source>
        <dbReference type="ARBA" id="ARBA00023136"/>
    </source>
</evidence>
<keyword evidence="3" id="KW-0813">Transport</keyword>
<feature type="transmembrane region" description="Helical" evidence="8">
    <location>
        <begin position="119"/>
        <end position="137"/>
    </location>
</feature>
<comment type="subcellular location">
    <subcellularLocation>
        <location evidence="1">Membrane</location>
        <topology evidence="1">Multi-pass membrane protein</topology>
    </subcellularLocation>
</comment>
<gene>
    <name evidence="9" type="ORF">HFZ78_22800</name>
</gene>
<evidence type="ECO:0000256" key="1">
    <source>
        <dbReference type="ARBA" id="ARBA00004141"/>
    </source>
</evidence>
<evidence type="ECO:0000256" key="5">
    <source>
        <dbReference type="ARBA" id="ARBA00022692"/>
    </source>
</evidence>
<evidence type="ECO:0000256" key="4">
    <source>
        <dbReference type="ARBA" id="ARBA00022544"/>
    </source>
</evidence>
<feature type="transmembrane region" description="Helical" evidence="8">
    <location>
        <begin position="38"/>
        <end position="60"/>
    </location>
</feature>
<dbReference type="InterPro" id="IPR004761">
    <property type="entry name" value="Spore_GerAB"/>
</dbReference>
<keyword evidence="5 8" id="KW-0812">Transmembrane</keyword>
<dbReference type="NCBIfam" id="TIGR00912">
    <property type="entry name" value="2A0309"/>
    <property type="match status" value="1"/>
</dbReference>
<name>A0A6H1P6F2_PRIMG</name>
<feature type="transmembrane region" description="Helical" evidence="8">
    <location>
        <begin position="301"/>
        <end position="320"/>
    </location>
</feature>
<dbReference type="EMBL" id="CP051128">
    <property type="protein sequence ID" value="QIZ09184.1"/>
    <property type="molecule type" value="Genomic_DNA"/>
</dbReference>
<evidence type="ECO:0000256" key="3">
    <source>
        <dbReference type="ARBA" id="ARBA00022448"/>
    </source>
</evidence>
<feature type="transmembrane region" description="Helical" evidence="8">
    <location>
        <begin position="80"/>
        <end position="99"/>
    </location>
</feature>
<dbReference type="Proteomes" id="UP000501868">
    <property type="component" value="Chromosome"/>
</dbReference>
<protein>
    <submittedName>
        <fullName evidence="9">Endospore germination permease</fullName>
    </submittedName>
</protein>
<feature type="transmembrane region" description="Helical" evidence="8">
    <location>
        <begin position="332"/>
        <end position="352"/>
    </location>
</feature>
<dbReference type="AlphaFoldDB" id="A0A6H1P6F2"/>
<evidence type="ECO:0000256" key="8">
    <source>
        <dbReference type="SAM" id="Phobius"/>
    </source>
</evidence>
<dbReference type="PANTHER" id="PTHR34975">
    <property type="entry name" value="SPORE GERMINATION PROTEIN A2"/>
    <property type="match status" value="1"/>
</dbReference>
<feature type="transmembrane region" description="Helical" evidence="8">
    <location>
        <begin position="185"/>
        <end position="202"/>
    </location>
</feature>
<accession>A0A6H1P6F2</accession>
<dbReference type="GO" id="GO:0016020">
    <property type="term" value="C:membrane"/>
    <property type="evidence" value="ECO:0007669"/>
    <property type="project" value="UniProtKB-SubCell"/>
</dbReference>
<reference evidence="9 10" key="1">
    <citation type="submission" date="2020-04" db="EMBL/GenBank/DDBJ databases">
        <title>Genome-Wide Identification of 5-Methylcytosine Sites in Bacterial Genomes By High-Throughput Sequencing of MspJI Restriction Fragments.</title>
        <authorList>
            <person name="Wu V."/>
        </authorList>
    </citation>
    <scope>NUCLEOTIDE SEQUENCE [LARGE SCALE GENOMIC DNA]</scope>
    <source>
        <strain evidence="9 10">S2</strain>
    </source>
</reference>
<comment type="similarity">
    <text evidence="2">Belongs to the amino acid-polyamine-organocation (APC) superfamily. Spore germination protein (SGP) (TC 2.A.3.9) family.</text>
</comment>
<proteinExistence type="inferred from homology"/>
<keyword evidence="6 8" id="KW-1133">Transmembrane helix</keyword>
<dbReference type="PANTHER" id="PTHR34975:SF2">
    <property type="entry name" value="SPORE GERMINATION PROTEIN A2"/>
    <property type="match status" value="1"/>
</dbReference>
<keyword evidence="4" id="KW-0309">Germination</keyword>
<feature type="transmembrane region" description="Helical" evidence="8">
    <location>
        <begin position="12"/>
        <end position="32"/>
    </location>
</feature>
<keyword evidence="7 8" id="KW-0472">Membrane</keyword>
<evidence type="ECO:0000256" key="6">
    <source>
        <dbReference type="ARBA" id="ARBA00022989"/>
    </source>
</evidence>
<dbReference type="GO" id="GO:0009847">
    <property type="term" value="P:spore germination"/>
    <property type="evidence" value="ECO:0007669"/>
    <property type="project" value="InterPro"/>
</dbReference>
<feature type="transmembrane region" description="Helical" evidence="8">
    <location>
        <begin position="214"/>
        <end position="235"/>
    </location>
</feature>
<evidence type="ECO:0000256" key="2">
    <source>
        <dbReference type="ARBA" id="ARBA00007998"/>
    </source>
</evidence>
<organism evidence="9 10">
    <name type="scientific">Priestia megaterium</name>
    <name type="common">Bacillus megaterium</name>
    <dbReference type="NCBI Taxonomy" id="1404"/>
    <lineage>
        <taxon>Bacteria</taxon>
        <taxon>Bacillati</taxon>
        <taxon>Bacillota</taxon>
        <taxon>Bacilli</taxon>
        <taxon>Bacillales</taxon>
        <taxon>Bacillaceae</taxon>
        <taxon>Priestia</taxon>
    </lineage>
</organism>
<sequence>MNSTKIFKSPALMIVILSTGLMNHVLVIPLILDQAGRDAWISVLVSIPPFFLWLGVLYYIMRKTNQQSLTMLIQQHFGNLAFLLIVVPLMLFLLAITIITLKDTTTWISINFLKTTPTFVIAFCIMLFCSIMARLGISSIAQMSAFLLPFVMLFGFFVMLANMPHKHYSWLLPMLQNGWGPVWKGSFYSAGGLVEILFLLLFQHHIKQKVKFWNLAMIGLILIVLTFGPLLAAIAEFGPYTASKQRYPAYEEWRLVEITKYITHLDFLSLYQWLAGAVIRIAMSLYLCVDMLNFKTKRVQNGAMWVICCTVFVLVLVPITDIDFYALVKNHYIPFIIPMVILISLLLLIFSFKIQFKRG</sequence>